<name>A0A4C1VG19_EUMVA</name>
<comment type="caution">
    <text evidence="1">The sequence shown here is derived from an EMBL/GenBank/DDBJ whole genome shotgun (WGS) entry which is preliminary data.</text>
</comment>
<sequence length="69" mass="7331">MRLTCCEALTTSKAMDWSALTTGSNKAEYLVIKVSIMIPIPLSVLDFDSSGSDPGLDPGSIFQVLLSPP</sequence>
<evidence type="ECO:0000313" key="1">
    <source>
        <dbReference type="EMBL" id="GBP36944.1"/>
    </source>
</evidence>
<evidence type="ECO:0000313" key="2">
    <source>
        <dbReference type="Proteomes" id="UP000299102"/>
    </source>
</evidence>
<gene>
    <name evidence="1" type="ORF">EVAR_23247_1</name>
</gene>
<reference evidence="1 2" key="1">
    <citation type="journal article" date="2019" name="Commun. Biol.">
        <title>The bagworm genome reveals a unique fibroin gene that provides high tensile strength.</title>
        <authorList>
            <person name="Kono N."/>
            <person name="Nakamura H."/>
            <person name="Ohtoshi R."/>
            <person name="Tomita M."/>
            <person name="Numata K."/>
            <person name="Arakawa K."/>
        </authorList>
    </citation>
    <scope>NUCLEOTIDE SEQUENCE [LARGE SCALE GENOMIC DNA]</scope>
</reference>
<dbReference type="Proteomes" id="UP000299102">
    <property type="component" value="Unassembled WGS sequence"/>
</dbReference>
<protein>
    <submittedName>
        <fullName evidence="1">Uncharacterized protein</fullName>
    </submittedName>
</protein>
<organism evidence="1 2">
    <name type="scientific">Eumeta variegata</name>
    <name type="common">Bagworm moth</name>
    <name type="synonym">Eumeta japonica</name>
    <dbReference type="NCBI Taxonomy" id="151549"/>
    <lineage>
        <taxon>Eukaryota</taxon>
        <taxon>Metazoa</taxon>
        <taxon>Ecdysozoa</taxon>
        <taxon>Arthropoda</taxon>
        <taxon>Hexapoda</taxon>
        <taxon>Insecta</taxon>
        <taxon>Pterygota</taxon>
        <taxon>Neoptera</taxon>
        <taxon>Endopterygota</taxon>
        <taxon>Lepidoptera</taxon>
        <taxon>Glossata</taxon>
        <taxon>Ditrysia</taxon>
        <taxon>Tineoidea</taxon>
        <taxon>Psychidae</taxon>
        <taxon>Oiketicinae</taxon>
        <taxon>Eumeta</taxon>
    </lineage>
</organism>
<proteinExistence type="predicted"/>
<keyword evidence="2" id="KW-1185">Reference proteome</keyword>
<dbReference type="EMBL" id="BGZK01000325">
    <property type="protein sequence ID" value="GBP36944.1"/>
    <property type="molecule type" value="Genomic_DNA"/>
</dbReference>
<accession>A0A4C1VG19</accession>
<dbReference type="AlphaFoldDB" id="A0A4C1VG19"/>